<dbReference type="AlphaFoldDB" id="A0A0C2WXB0"/>
<keyword evidence="2" id="KW-1185">Reference proteome</keyword>
<evidence type="ECO:0000313" key="1">
    <source>
        <dbReference type="EMBL" id="KIL66437.1"/>
    </source>
</evidence>
<gene>
    <name evidence="1" type="ORF">M378DRAFT_10128</name>
</gene>
<organism evidence="1 2">
    <name type="scientific">Amanita muscaria (strain Koide BX008)</name>
    <dbReference type="NCBI Taxonomy" id="946122"/>
    <lineage>
        <taxon>Eukaryota</taxon>
        <taxon>Fungi</taxon>
        <taxon>Dikarya</taxon>
        <taxon>Basidiomycota</taxon>
        <taxon>Agaricomycotina</taxon>
        <taxon>Agaricomycetes</taxon>
        <taxon>Agaricomycetidae</taxon>
        <taxon>Agaricales</taxon>
        <taxon>Pluteineae</taxon>
        <taxon>Amanitaceae</taxon>
        <taxon>Amanita</taxon>
    </lineage>
</organism>
<accession>A0A0C2WXB0</accession>
<evidence type="ECO:0000313" key="2">
    <source>
        <dbReference type="Proteomes" id="UP000054549"/>
    </source>
</evidence>
<dbReference type="InParanoid" id="A0A0C2WXB0"/>
<protein>
    <submittedName>
        <fullName evidence="1">Uncharacterized protein</fullName>
    </submittedName>
</protein>
<dbReference type="HOGENOM" id="CLU_2978650_0_0_1"/>
<proteinExistence type="predicted"/>
<reference evidence="1 2" key="1">
    <citation type="submission" date="2014-04" db="EMBL/GenBank/DDBJ databases">
        <title>Evolutionary Origins and Diversification of the Mycorrhizal Mutualists.</title>
        <authorList>
            <consortium name="DOE Joint Genome Institute"/>
            <consortium name="Mycorrhizal Genomics Consortium"/>
            <person name="Kohler A."/>
            <person name="Kuo A."/>
            <person name="Nagy L.G."/>
            <person name="Floudas D."/>
            <person name="Copeland A."/>
            <person name="Barry K.W."/>
            <person name="Cichocki N."/>
            <person name="Veneault-Fourrey C."/>
            <person name="LaButti K."/>
            <person name="Lindquist E.A."/>
            <person name="Lipzen A."/>
            <person name="Lundell T."/>
            <person name="Morin E."/>
            <person name="Murat C."/>
            <person name="Riley R."/>
            <person name="Ohm R."/>
            <person name="Sun H."/>
            <person name="Tunlid A."/>
            <person name="Henrissat B."/>
            <person name="Grigoriev I.V."/>
            <person name="Hibbett D.S."/>
            <person name="Martin F."/>
        </authorList>
    </citation>
    <scope>NUCLEOTIDE SEQUENCE [LARGE SCALE GENOMIC DNA]</scope>
    <source>
        <strain evidence="1 2">Koide BX008</strain>
    </source>
</reference>
<name>A0A0C2WXB0_AMAMK</name>
<sequence>MPFFAQASSITAPSEIMFSEVKSIGTTGGTTGEGGEELDQVGDALLIVLSGRNGWKTI</sequence>
<dbReference type="Proteomes" id="UP000054549">
    <property type="component" value="Unassembled WGS sequence"/>
</dbReference>
<dbReference type="EMBL" id="KN818236">
    <property type="protein sequence ID" value="KIL66437.1"/>
    <property type="molecule type" value="Genomic_DNA"/>
</dbReference>